<name>A0A9D2M104_9FIRM</name>
<dbReference type="Pfam" id="PF03883">
    <property type="entry name" value="H2O2_YaaD"/>
    <property type="match status" value="1"/>
</dbReference>
<comment type="similarity">
    <text evidence="1">Belongs to the UPF0246 family.</text>
</comment>
<dbReference type="GO" id="GO:0033194">
    <property type="term" value="P:response to hydroperoxide"/>
    <property type="evidence" value="ECO:0007669"/>
    <property type="project" value="TreeGrafter"/>
</dbReference>
<dbReference type="EMBL" id="DWYA01000037">
    <property type="protein sequence ID" value="HJB39495.1"/>
    <property type="molecule type" value="Genomic_DNA"/>
</dbReference>
<dbReference type="PANTHER" id="PTHR30283:SF4">
    <property type="entry name" value="PEROXIDE STRESS RESISTANCE PROTEIN YAAA"/>
    <property type="match status" value="1"/>
</dbReference>
<evidence type="ECO:0000313" key="3">
    <source>
        <dbReference type="Proteomes" id="UP000824209"/>
    </source>
</evidence>
<proteinExistence type="inferred from homology"/>
<sequence>MKAIISPAKKMAVDPDSLPCETTPIFLEQAQEIAGTLQKMPYDALKKLWKCNDAIAGQNFERLQTMNFERGLTPAVLAYDGIQYRHIAPHVFSTEQLVYLQQHLRIISGLYGLLRPFDGVVPYRLEMQAKLSVNGSKDLYEFWGSRIAQALCAETDCIINLASKEYSVCLSKHLPPSVSFITCVFAEEIDGKLIEKGTKCKMARGEMVRYAAENSITHPQALQHFQAMNFRYSPNRSNEKLYVFVQ</sequence>
<gene>
    <name evidence="2" type="primary">yaaA</name>
    <name evidence="2" type="ORF">H9943_03775</name>
</gene>
<evidence type="ECO:0000313" key="2">
    <source>
        <dbReference type="EMBL" id="HJB39495.1"/>
    </source>
</evidence>
<dbReference type="Proteomes" id="UP000824209">
    <property type="component" value="Unassembled WGS sequence"/>
</dbReference>
<dbReference type="AlphaFoldDB" id="A0A9D2M104"/>
<evidence type="ECO:0000256" key="1">
    <source>
        <dbReference type="HAMAP-Rule" id="MF_00652"/>
    </source>
</evidence>
<dbReference type="InterPro" id="IPR005583">
    <property type="entry name" value="YaaA"/>
</dbReference>
<reference evidence="2" key="1">
    <citation type="journal article" date="2021" name="PeerJ">
        <title>Extensive microbial diversity within the chicken gut microbiome revealed by metagenomics and culture.</title>
        <authorList>
            <person name="Gilroy R."/>
            <person name="Ravi A."/>
            <person name="Getino M."/>
            <person name="Pursley I."/>
            <person name="Horton D.L."/>
            <person name="Alikhan N.F."/>
            <person name="Baker D."/>
            <person name="Gharbi K."/>
            <person name="Hall N."/>
            <person name="Watson M."/>
            <person name="Adriaenssens E.M."/>
            <person name="Foster-Nyarko E."/>
            <person name="Jarju S."/>
            <person name="Secka A."/>
            <person name="Antonio M."/>
            <person name="Oren A."/>
            <person name="Chaudhuri R.R."/>
            <person name="La Ragione R."/>
            <person name="Hildebrand F."/>
            <person name="Pallen M.J."/>
        </authorList>
    </citation>
    <scope>NUCLEOTIDE SEQUENCE</scope>
    <source>
        <strain evidence="2">ChiBcec8-14828</strain>
    </source>
</reference>
<dbReference type="NCBIfam" id="NF002543">
    <property type="entry name" value="PRK02101.1-4"/>
    <property type="match status" value="1"/>
</dbReference>
<accession>A0A9D2M104</accession>
<comment type="caution">
    <text evidence="2">The sequence shown here is derived from an EMBL/GenBank/DDBJ whole genome shotgun (WGS) entry which is preliminary data.</text>
</comment>
<reference evidence="2" key="2">
    <citation type="submission" date="2021-04" db="EMBL/GenBank/DDBJ databases">
        <authorList>
            <person name="Gilroy R."/>
        </authorList>
    </citation>
    <scope>NUCLEOTIDE SEQUENCE</scope>
    <source>
        <strain evidence="2">ChiBcec8-14828</strain>
    </source>
</reference>
<dbReference type="GO" id="GO:0005829">
    <property type="term" value="C:cytosol"/>
    <property type="evidence" value="ECO:0007669"/>
    <property type="project" value="TreeGrafter"/>
</dbReference>
<dbReference type="HAMAP" id="MF_00652">
    <property type="entry name" value="UPF0246"/>
    <property type="match status" value="1"/>
</dbReference>
<protein>
    <recommendedName>
        <fullName evidence="1">UPF0246 protein H9943_03775</fullName>
    </recommendedName>
</protein>
<organism evidence="2 3">
    <name type="scientific">Candidatus Ruthenibacterium avium</name>
    <dbReference type="NCBI Taxonomy" id="2838751"/>
    <lineage>
        <taxon>Bacteria</taxon>
        <taxon>Bacillati</taxon>
        <taxon>Bacillota</taxon>
        <taxon>Clostridia</taxon>
        <taxon>Eubacteriales</taxon>
        <taxon>Oscillospiraceae</taxon>
        <taxon>Ruthenibacterium</taxon>
    </lineage>
</organism>
<dbReference type="PANTHER" id="PTHR30283">
    <property type="entry name" value="PEROXIDE STRESS RESPONSE PROTEIN YAAA"/>
    <property type="match status" value="1"/>
</dbReference>